<sequence>MKCIILTAIALATLSISCAQAQQPTIPVNPPTIPGSPGTATPMPYPPVTPNGIPKPGAGSGGPPLLPPIEMPKPPKDQPIPGMEPQPVKAKTPGGIGL</sequence>
<dbReference type="EMBL" id="CP048810">
    <property type="protein sequence ID" value="QKS82433.1"/>
    <property type="molecule type" value="Genomic_DNA"/>
</dbReference>
<evidence type="ECO:0000313" key="4">
    <source>
        <dbReference type="Proteomes" id="UP000509545"/>
    </source>
</evidence>
<dbReference type="Proteomes" id="UP000509545">
    <property type="component" value="Chromosome"/>
</dbReference>
<feature type="signal peptide" evidence="2">
    <location>
        <begin position="1"/>
        <end position="21"/>
    </location>
</feature>
<protein>
    <submittedName>
        <fullName evidence="3">Uncharacterized protein</fullName>
    </submittedName>
</protein>
<keyword evidence="4" id="KW-1185">Reference proteome</keyword>
<gene>
    <name evidence="3" type="ORF">GN234_10945</name>
</gene>
<keyword evidence="2" id="KW-0732">Signal</keyword>
<dbReference type="AlphaFoldDB" id="A0A6N1CLL2"/>
<accession>A0A6N1CLL2</accession>
<name>A0A6N1CLL2_9PSED</name>
<reference evidence="3 4" key="1">
    <citation type="submission" date="2020-02" db="EMBL/GenBank/DDBJ databases">
        <authorList>
            <person name="Liang J."/>
        </authorList>
    </citation>
    <scope>NUCLEOTIDE SEQUENCE [LARGE SCALE GENOMIC DNA]</scope>
    <source>
        <strain evidence="3 4">L22-9</strain>
    </source>
</reference>
<dbReference type="PROSITE" id="PS51257">
    <property type="entry name" value="PROKAR_LIPOPROTEIN"/>
    <property type="match status" value="1"/>
</dbReference>
<dbReference type="KEGG" id="pbz:GN234_10945"/>
<proteinExistence type="predicted"/>
<organism evidence="3 4">
    <name type="scientific">Pseudomonas bijieensis</name>
    <dbReference type="NCBI Taxonomy" id="2681983"/>
    <lineage>
        <taxon>Bacteria</taxon>
        <taxon>Pseudomonadati</taxon>
        <taxon>Pseudomonadota</taxon>
        <taxon>Gammaproteobacteria</taxon>
        <taxon>Pseudomonadales</taxon>
        <taxon>Pseudomonadaceae</taxon>
        <taxon>Pseudomonas</taxon>
    </lineage>
</organism>
<evidence type="ECO:0000256" key="1">
    <source>
        <dbReference type="SAM" id="MobiDB-lite"/>
    </source>
</evidence>
<feature type="region of interest" description="Disordered" evidence="1">
    <location>
        <begin position="29"/>
        <end position="98"/>
    </location>
</feature>
<feature type="chain" id="PRO_5026844693" evidence="2">
    <location>
        <begin position="22"/>
        <end position="98"/>
    </location>
</feature>
<evidence type="ECO:0000256" key="2">
    <source>
        <dbReference type="SAM" id="SignalP"/>
    </source>
</evidence>
<evidence type="ECO:0000313" key="3">
    <source>
        <dbReference type="EMBL" id="QKS82433.1"/>
    </source>
</evidence>
<dbReference type="RefSeq" id="WP_176688468.1">
    <property type="nucleotide sequence ID" value="NZ_CP048810.1"/>
</dbReference>